<dbReference type="Pfam" id="PF04715">
    <property type="entry name" value="Anth_synt_I_N"/>
    <property type="match status" value="1"/>
</dbReference>
<gene>
    <name evidence="3" type="ORF">C4532_04850</name>
</gene>
<evidence type="ECO:0000259" key="1">
    <source>
        <dbReference type="Pfam" id="PF00425"/>
    </source>
</evidence>
<dbReference type="InterPro" id="IPR019999">
    <property type="entry name" value="Anth_synth_I-like"/>
</dbReference>
<proteinExistence type="predicted"/>
<dbReference type="EMBL" id="QZKI01000031">
    <property type="protein sequence ID" value="RJP73151.1"/>
    <property type="molecule type" value="Genomic_DNA"/>
</dbReference>
<reference evidence="3 4" key="1">
    <citation type="journal article" date="2017" name="ISME J.">
        <title>Energy and carbon metabolisms in a deep terrestrial subsurface fluid microbial community.</title>
        <authorList>
            <person name="Momper L."/>
            <person name="Jungbluth S.P."/>
            <person name="Lee M.D."/>
            <person name="Amend J.P."/>
        </authorList>
    </citation>
    <scope>NUCLEOTIDE SEQUENCE [LARGE SCALE GENOMIC DNA]</scope>
    <source>
        <strain evidence="3">SURF_17</strain>
    </source>
</reference>
<dbReference type="InterPro" id="IPR005801">
    <property type="entry name" value="ADC_synthase"/>
</dbReference>
<sequence>MESRLLEIHDGPDAAQFCTIRRSDQTPVTACRMPLPEYLQPRDILAALEGRPHLFLLESADGPLKTARFSIIGCDPVFTFCVKRSVCTIAGPNGTRTKREHPIRLLRELLAPYKAPHHPGLPPFYGGMVGLFSYDMKNYFEALPDTVEDDLSMPDCSATFVDAIVLHDRQRSTVEIIASEFDSPTVPQSHERAYAKATALLEKIRTGLARGHEHRQIRFGEIRSTHTPERYAEMVLRCKEYIAAGDIFQANLSQRLCAPFEGSTVELYERLSRINPSPFAFYFDFGDFHLVSCSPERLVRLTDGFVETRPIAGTRPRGRDRHEDELLRNELIVHPKERAEHIMIVDMARNDIGRVCACGTVRPDELMVIEQYSHVFHIVSNIIGDLMPNRDCLDLLAATFPGASITGVPKIRCMEIIDELEPVRRGPYTGSLGWISYAGDMDLNIIIRTFVVKDGHAYIQVGGGVVADSEPEREYHETLSKAQALIEALKTGEKM</sequence>
<accession>A0A419F4C1</accession>
<dbReference type="GO" id="GO:0000162">
    <property type="term" value="P:L-tryptophan biosynthetic process"/>
    <property type="evidence" value="ECO:0007669"/>
    <property type="project" value="TreeGrafter"/>
</dbReference>
<evidence type="ECO:0000313" key="4">
    <source>
        <dbReference type="Proteomes" id="UP000285961"/>
    </source>
</evidence>
<dbReference type="AlphaFoldDB" id="A0A419F4C1"/>
<feature type="domain" description="Chorismate-utilising enzyme C-terminal" evidence="1">
    <location>
        <begin position="229"/>
        <end position="481"/>
    </location>
</feature>
<dbReference type="Gene3D" id="3.60.120.10">
    <property type="entry name" value="Anthranilate synthase"/>
    <property type="match status" value="1"/>
</dbReference>
<comment type="caution">
    <text evidence="3">The sequence shown here is derived from an EMBL/GenBank/DDBJ whole genome shotgun (WGS) entry which is preliminary data.</text>
</comment>
<organism evidence="3 4">
    <name type="scientific">Candidatus Abyssobacteria bacterium SURF_17</name>
    <dbReference type="NCBI Taxonomy" id="2093361"/>
    <lineage>
        <taxon>Bacteria</taxon>
        <taxon>Pseudomonadati</taxon>
        <taxon>Candidatus Hydrogenedentota</taxon>
        <taxon>Candidatus Abyssobacteria</taxon>
    </lineage>
</organism>
<name>A0A419F4C1_9BACT</name>
<feature type="domain" description="Anthranilate synthase component I N-terminal" evidence="2">
    <location>
        <begin position="39"/>
        <end position="174"/>
    </location>
</feature>
<dbReference type="InterPro" id="IPR006805">
    <property type="entry name" value="Anth_synth_I_N"/>
</dbReference>
<dbReference type="InterPro" id="IPR015890">
    <property type="entry name" value="Chorismate_C"/>
</dbReference>
<dbReference type="PRINTS" id="PR00095">
    <property type="entry name" value="ANTSNTHASEI"/>
</dbReference>
<dbReference type="Pfam" id="PF00425">
    <property type="entry name" value="Chorismate_bind"/>
    <property type="match status" value="1"/>
</dbReference>
<dbReference type="Proteomes" id="UP000285961">
    <property type="component" value="Unassembled WGS sequence"/>
</dbReference>
<dbReference type="PANTHER" id="PTHR11236">
    <property type="entry name" value="AMINOBENZOATE/ANTHRANILATE SYNTHASE"/>
    <property type="match status" value="1"/>
</dbReference>
<evidence type="ECO:0000259" key="2">
    <source>
        <dbReference type="Pfam" id="PF04715"/>
    </source>
</evidence>
<dbReference type="PANTHER" id="PTHR11236:SF9">
    <property type="entry name" value="ANTHRANILATE SYNTHASE COMPONENT 1"/>
    <property type="match status" value="1"/>
</dbReference>
<evidence type="ECO:0000313" key="3">
    <source>
        <dbReference type="EMBL" id="RJP73151.1"/>
    </source>
</evidence>
<dbReference type="SUPFAM" id="SSF56322">
    <property type="entry name" value="ADC synthase"/>
    <property type="match status" value="1"/>
</dbReference>
<protein>
    <submittedName>
        <fullName evidence="3">Anthranilate synthase component I family protein</fullName>
    </submittedName>
</protein>